<reference evidence="1 2" key="1">
    <citation type="submission" date="2022-04" db="EMBL/GenBank/DDBJ databases">
        <title>Chromosome-level reference genomes for two strains of Caenorhabditis briggsae: an improved platform for comparative genomics.</title>
        <authorList>
            <person name="Stevens L."/>
            <person name="Andersen E."/>
        </authorList>
    </citation>
    <scope>NUCLEOTIDE SEQUENCE [LARGE SCALE GENOMIC DNA]</scope>
    <source>
        <strain evidence="1">VX34</strain>
        <tissue evidence="1">Whole-organism</tissue>
    </source>
</reference>
<dbReference type="AlphaFoldDB" id="A0AAE9JGJ3"/>
<organism evidence="1 2">
    <name type="scientific">Caenorhabditis briggsae</name>
    <dbReference type="NCBI Taxonomy" id="6238"/>
    <lineage>
        <taxon>Eukaryota</taxon>
        <taxon>Metazoa</taxon>
        <taxon>Ecdysozoa</taxon>
        <taxon>Nematoda</taxon>
        <taxon>Chromadorea</taxon>
        <taxon>Rhabditida</taxon>
        <taxon>Rhabditina</taxon>
        <taxon>Rhabditomorpha</taxon>
        <taxon>Rhabditoidea</taxon>
        <taxon>Rhabditidae</taxon>
        <taxon>Peloderinae</taxon>
        <taxon>Caenorhabditis</taxon>
    </lineage>
</organism>
<dbReference type="Proteomes" id="UP000829354">
    <property type="component" value="Chromosome IV"/>
</dbReference>
<protein>
    <submittedName>
        <fullName evidence="1">Uncharacterized protein</fullName>
    </submittedName>
</protein>
<proteinExistence type="predicted"/>
<evidence type="ECO:0000313" key="1">
    <source>
        <dbReference type="EMBL" id="UMM28170.1"/>
    </source>
</evidence>
<sequence length="166" mass="19272">MTTTEPFNPESKFYQAESIQTGQEGPSFPDILRHFQGRQATLTCEKGERFDLIEFVNRWKSGEAFQKLEHLDFKKLSSAFLPSQDQFLNAIAAQYIDATKKPPSHTLPKVYDRYCSLISSKTYTIVSHTYVVRESDNRVASVLIEQETLRFGVWDKTEEEFLRMMD</sequence>
<dbReference type="PANTHER" id="PTHR21503">
    <property type="entry name" value="F-BOX-CONTAINING HYPOTHETICAL PROTEIN C.ELEGANS"/>
    <property type="match status" value="1"/>
</dbReference>
<keyword evidence="2" id="KW-1185">Reference proteome</keyword>
<accession>A0AAE9JGJ3</accession>
<gene>
    <name evidence="1" type="ORF">L5515_011127</name>
</gene>
<dbReference type="EMBL" id="CP092623">
    <property type="protein sequence ID" value="UMM28170.1"/>
    <property type="molecule type" value="Genomic_DNA"/>
</dbReference>
<evidence type="ECO:0000313" key="2">
    <source>
        <dbReference type="Proteomes" id="UP000829354"/>
    </source>
</evidence>
<dbReference type="PANTHER" id="PTHR21503:SF8">
    <property type="entry name" value="F-BOX ASSOCIATED DOMAIN-CONTAINING PROTEIN-RELATED"/>
    <property type="match status" value="1"/>
</dbReference>
<name>A0AAE9JGJ3_CAEBR</name>